<gene>
    <name evidence="6" type="ORF">V1264_010817</name>
</gene>
<comment type="similarity">
    <text evidence="1 3 4">Belongs to the small heat shock protein (HSP20) family.</text>
</comment>
<keyword evidence="7" id="KW-1185">Reference proteome</keyword>
<dbReference type="PRINTS" id="PR00299">
    <property type="entry name" value="ACRYSTALLIN"/>
</dbReference>
<dbReference type="PANTHER" id="PTHR45640:SF26">
    <property type="entry name" value="RE23625P"/>
    <property type="match status" value="1"/>
</dbReference>
<dbReference type="Gene3D" id="2.60.40.790">
    <property type="match status" value="1"/>
</dbReference>
<sequence length="161" mass="18709">MALTPFLRGFWEHPWEGQNGPSRLYDQHFGNIVADDLFRHPFAMRQYDQRLPQQTGKSEVVNTDSEFRVNVDVQQFKPEEINVKTKDNRLVVNARHEERPDEHGFIMREFTRQYVLPKDVDPNQVTSSLSKEGVLTLKAPKKALEAPDERKIPITHEKGDA</sequence>
<dbReference type="InterPro" id="IPR002068">
    <property type="entry name" value="A-crystallin/Hsp20_dom"/>
</dbReference>
<feature type="binding site" evidence="2">
    <location>
        <position position="96"/>
    </location>
    <ligand>
        <name>Zn(2+)</name>
        <dbReference type="ChEBI" id="CHEBI:29105"/>
        <label>1</label>
    </ligand>
</feature>
<dbReference type="GO" id="GO:0046872">
    <property type="term" value="F:metal ion binding"/>
    <property type="evidence" value="ECO:0007669"/>
    <property type="project" value="UniProtKB-KW"/>
</dbReference>
<dbReference type="GO" id="GO:0005634">
    <property type="term" value="C:nucleus"/>
    <property type="evidence" value="ECO:0007669"/>
    <property type="project" value="TreeGrafter"/>
</dbReference>
<dbReference type="GO" id="GO:0009408">
    <property type="term" value="P:response to heat"/>
    <property type="evidence" value="ECO:0007669"/>
    <property type="project" value="TreeGrafter"/>
</dbReference>
<evidence type="ECO:0000256" key="1">
    <source>
        <dbReference type="PIRNR" id="PIRNR036514"/>
    </source>
</evidence>
<feature type="domain" description="SHSP" evidence="5">
    <location>
        <begin position="49"/>
        <end position="157"/>
    </location>
</feature>
<dbReference type="InterPro" id="IPR008978">
    <property type="entry name" value="HSP20-like_chaperone"/>
</dbReference>
<dbReference type="GO" id="GO:0051082">
    <property type="term" value="F:unfolded protein binding"/>
    <property type="evidence" value="ECO:0007669"/>
    <property type="project" value="TreeGrafter"/>
</dbReference>
<name>A0AAN9BTD5_9CAEN</name>
<dbReference type="Proteomes" id="UP001374579">
    <property type="component" value="Unassembled WGS sequence"/>
</dbReference>
<evidence type="ECO:0000256" key="4">
    <source>
        <dbReference type="RuleBase" id="RU003616"/>
    </source>
</evidence>
<comment type="caution">
    <text evidence="6">The sequence shown here is derived from an EMBL/GenBank/DDBJ whole genome shotgun (WGS) entry which is preliminary data.</text>
</comment>
<keyword evidence="2" id="KW-0862">Zinc</keyword>
<dbReference type="CDD" id="cd06526">
    <property type="entry name" value="metazoan_ACD"/>
    <property type="match status" value="1"/>
</dbReference>
<dbReference type="Pfam" id="PF00011">
    <property type="entry name" value="HSP20"/>
    <property type="match status" value="1"/>
</dbReference>
<dbReference type="EMBL" id="JBAMIC010000002">
    <property type="protein sequence ID" value="KAK7111133.1"/>
    <property type="molecule type" value="Genomic_DNA"/>
</dbReference>
<dbReference type="SUPFAM" id="SSF49764">
    <property type="entry name" value="HSP20-like chaperones"/>
    <property type="match status" value="1"/>
</dbReference>
<dbReference type="PIRSF" id="PIRSF036514">
    <property type="entry name" value="Sm_HSP_B1"/>
    <property type="match status" value="1"/>
</dbReference>
<feature type="binding site" evidence="2">
    <location>
        <position position="98"/>
    </location>
    <ligand>
        <name>Zn(2+)</name>
        <dbReference type="ChEBI" id="CHEBI:29105"/>
        <label>1</label>
    </ligand>
</feature>
<dbReference type="AlphaFoldDB" id="A0AAN9BTD5"/>
<keyword evidence="2" id="KW-0479">Metal-binding</keyword>
<dbReference type="InterPro" id="IPR055269">
    <property type="entry name" value="Alpha-crystallin/HSP_16"/>
</dbReference>
<dbReference type="GO" id="GO:0042026">
    <property type="term" value="P:protein refolding"/>
    <property type="evidence" value="ECO:0007669"/>
    <property type="project" value="TreeGrafter"/>
</dbReference>
<accession>A0AAN9BTD5</accession>
<dbReference type="InterPro" id="IPR001436">
    <property type="entry name" value="Alpha-crystallin/sHSP_animal"/>
</dbReference>
<organism evidence="6 7">
    <name type="scientific">Littorina saxatilis</name>
    <dbReference type="NCBI Taxonomy" id="31220"/>
    <lineage>
        <taxon>Eukaryota</taxon>
        <taxon>Metazoa</taxon>
        <taxon>Spiralia</taxon>
        <taxon>Lophotrochozoa</taxon>
        <taxon>Mollusca</taxon>
        <taxon>Gastropoda</taxon>
        <taxon>Caenogastropoda</taxon>
        <taxon>Littorinimorpha</taxon>
        <taxon>Littorinoidea</taxon>
        <taxon>Littorinidae</taxon>
        <taxon>Littorina</taxon>
    </lineage>
</organism>
<evidence type="ECO:0000313" key="7">
    <source>
        <dbReference type="Proteomes" id="UP001374579"/>
    </source>
</evidence>
<dbReference type="PANTHER" id="PTHR45640">
    <property type="entry name" value="HEAT SHOCK PROTEIN HSP-12.2-RELATED"/>
    <property type="match status" value="1"/>
</dbReference>
<evidence type="ECO:0000313" key="6">
    <source>
        <dbReference type="EMBL" id="KAK7111133.1"/>
    </source>
</evidence>
<evidence type="ECO:0000256" key="3">
    <source>
        <dbReference type="PROSITE-ProRule" id="PRU00285"/>
    </source>
</evidence>
<proteinExistence type="inferred from homology"/>
<feature type="binding site" evidence="2">
    <location>
        <position position="103"/>
    </location>
    <ligand>
        <name>Zn(2+)</name>
        <dbReference type="ChEBI" id="CHEBI:29105"/>
        <label>1</label>
    </ligand>
</feature>
<protein>
    <recommendedName>
        <fullName evidence="5">SHSP domain-containing protein</fullName>
    </recommendedName>
</protein>
<dbReference type="PROSITE" id="PS01031">
    <property type="entry name" value="SHSP"/>
    <property type="match status" value="1"/>
</dbReference>
<evidence type="ECO:0000259" key="5">
    <source>
        <dbReference type="PROSITE" id="PS01031"/>
    </source>
</evidence>
<reference evidence="6 7" key="1">
    <citation type="submission" date="2024-02" db="EMBL/GenBank/DDBJ databases">
        <title>Chromosome-scale genome assembly of the rough periwinkle Littorina saxatilis.</title>
        <authorList>
            <person name="De Jode A."/>
            <person name="Faria R."/>
            <person name="Formenti G."/>
            <person name="Sims Y."/>
            <person name="Smith T.P."/>
            <person name="Tracey A."/>
            <person name="Wood J.M.D."/>
            <person name="Zagrodzka Z.B."/>
            <person name="Johannesson K."/>
            <person name="Butlin R.K."/>
            <person name="Leder E.H."/>
        </authorList>
    </citation>
    <scope>NUCLEOTIDE SEQUENCE [LARGE SCALE GENOMIC DNA]</scope>
    <source>
        <strain evidence="6">Snail1</strain>
        <tissue evidence="6">Muscle</tissue>
    </source>
</reference>
<evidence type="ECO:0000256" key="2">
    <source>
        <dbReference type="PIRSR" id="PIRSR036514-1"/>
    </source>
</evidence>
<dbReference type="GO" id="GO:0005737">
    <property type="term" value="C:cytoplasm"/>
    <property type="evidence" value="ECO:0007669"/>
    <property type="project" value="TreeGrafter"/>
</dbReference>